<dbReference type="RefSeq" id="WP_188409312.1">
    <property type="nucleotide sequence ID" value="NZ_BMCP01000002.1"/>
</dbReference>
<evidence type="ECO:0000313" key="2">
    <source>
        <dbReference type="Proteomes" id="UP000602745"/>
    </source>
</evidence>
<keyword evidence="2" id="KW-1185">Reference proteome</keyword>
<reference evidence="1" key="2">
    <citation type="submission" date="2020-09" db="EMBL/GenBank/DDBJ databases">
        <authorList>
            <person name="Sun Q."/>
            <person name="Sedlacek I."/>
        </authorList>
    </citation>
    <scope>NUCLEOTIDE SEQUENCE</scope>
    <source>
        <strain evidence="1">CCM 7684</strain>
    </source>
</reference>
<gene>
    <name evidence="1" type="ORF">GCM10007276_16850</name>
</gene>
<organism evidence="1 2">
    <name type="scientific">Agaricicola taiwanensis</name>
    <dbReference type="NCBI Taxonomy" id="591372"/>
    <lineage>
        <taxon>Bacteria</taxon>
        <taxon>Pseudomonadati</taxon>
        <taxon>Pseudomonadota</taxon>
        <taxon>Alphaproteobacteria</taxon>
        <taxon>Rhodobacterales</taxon>
        <taxon>Paracoccaceae</taxon>
        <taxon>Agaricicola</taxon>
    </lineage>
</organism>
<dbReference type="SUPFAM" id="SSF46689">
    <property type="entry name" value="Homeodomain-like"/>
    <property type="match status" value="1"/>
</dbReference>
<reference evidence="1" key="1">
    <citation type="journal article" date="2014" name="Int. J. Syst. Evol. Microbiol.">
        <title>Complete genome sequence of Corynebacterium casei LMG S-19264T (=DSM 44701T), isolated from a smear-ripened cheese.</title>
        <authorList>
            <consortium name="US DOE Joint Genome Institute (JGI-PGF)"/>
            <person name="Walter F."/>
            <person name="Albersmeier A."/>
            <person name="Kalinowski J."/>
            <person name="Ruckert C."/>
        </authorList>
    </citation>
    <scope>NUCLEOTIDE SEQUENCE</scope>
    <source>
        <strain evidence="1">CCM 7684</strain>
    </source>
</reference>
<name>A0A8J2YF37_9RHOB</name>
<dbReference type="InterPro" id="IPR009057">
    <property type="entry name" value="Homeodomain-like_sf"/>
</dbReference>
<protein>
    <submittedName>
        <fullName evidence="1">TetR family transcriptional regulator</fullName>
    </submittedName>
</protein>
<proteinExistence type="predicted"/>
<dbReference type="Gene3D" id="1.10.357.10">
    <property type="entry name" value="Tetracycline Repressor, domain 2"/>
    <property type="match status" value="1"/>
</dbReference>
<dbReference type="AlphaFoldDB" id="A0A8J2YF37"/>
<accession>A0A8J2YF37</accession>
<dbReference type="EMBL" id="BMCP01000002">
    <property type="protein sequence ID" value="GGE40176.1"/>
    <property type="molecule type" value="Genomic_DNA"/>
</dbReference>
<comment type="caution">
    <text evidence="1">The sequence shown here is derived from an EMBL/GenBank/DDBJ whole genome shotgun (WGS) entry which is preliminary data.</text>
</comment>
<evidence type="ECO:0000313" key="1">
    <source>
        <dbReference type="EMBL" id="GGE40176.1"/>
    </source>
</evidence>
<sequence length="224" mass="24486">MAQAKPTIHDKAIDALMTVLARRDWGEISLADVAREAEVSLADLRAAYPSTGAILGAYVKRIDLAVLKDDSSDLADQPVRERLFDLLMRRLDAMEPHKAAIRRLRRGLRYDPFAAKAWNQLSVTSHQWTLAAAGVTETGALGATKAQVLACAFSSVLDAWAEDLDPGHDRTLRILDEQLGRLERLAEAANGLRQLTAPLRAFCCGSSRRDRSAPGEELSEANAI</sequence>
<dbReference type="Proteomes" id="UP000602745">
    <property type="component" value="Unassembled WGS sequence"/>
</dbReference>